<dbReference type="OrthoDB" id="1166076at2759"/>
<keyword evidence="1" id="KW-0863">Zinc-finger</keyword>
<dbReference type="Proteomes" id="UP000237105">
    <property type="component" value="Unassembled WGS sequence"/>
</dbReference>
<evidence type="ECO:0000313" key="3">
    <source>
        <dbReference type="EMBL" id="PON79281.1"/>
    </source>
</evidence>
<dbReference type="SUPFAM" id="SSF57756">
    <property type="entry name" value="Retrovirus zinc finger-like domains"/>
    <property type="match status" value="1"/>
</dbReference>
<dbReference type="PROSITE" id="PS50158">
    <property type="entry name" value="ZF_CCHC"/>
    <property type="match status" value="1"/>
</dbReference>
<accession>A0A2P5E164</accession>
<dbReference type="EMBL" id="JXTB01000005">
    <property type="protein sequence ID" value="PON79281.1"/>
    <property type="molecule type" value="Genomic_DNA"/>
</dbReference>
<comment type="caution">
    <text evidence="3">The sequence shown here is derived from an EMBL/GenBank/DDBJ whole genome shotgun (WGS) entry which is preliminary data.</text>
</comment>
<dbReference type="GO" id="GO:0008270">
    <property type="term" value="F:zinc ion binding"/>
    <property type="evidence" value="ECO:0007669"/>
    <property type="project" value="UniProtKB-KW"/>
</dbReference>
<evidence type="ECO:0000313" key="4">
    <source>
        <dbReference type="Proteomes" id="UP000237105"/>
    </source>
</evidence>
<organism evidence="3 4">
    <name type="scientific">Parasponia andersonii</name>
    <name type="common">Sponia andersonii</name>
    <dbReference type="NCBI Taxonomy" id="3476"/>
    <lineage>
        <taxon>Eukaryota</taxon>
        <taxon>Viridiplantae</taxon>
        <taxon>Streptophyta</taxon>
        <taxon>Embryophyta</taxon>
        <taxon>Tracheophyta</taxon>
        <taxon>Spermatophyta</taxon>
        <taxon>Magnoliopsida</taxon>
        <taxon>eudicotyledons</taxon>
        <taxon>Gunneridae</taxon>
        <taxon>Pentapetalae</taxon>
        <taxon>rosids</taxon>
        <taxon>fabids</taxon>
        <taxon>Rosales</taxon>
        <taxon>Cannabaceae</taxon>
        <taxon>Parasponia</taxon>
    </lineage>
</organism>
<gene>
    <name evidence="3" type="ORF">PanWU01x14_013970</name>
</gene>
<dbReference type="AlphaFoldDB" id="A0A2P5E164"/>
<evidence type="ECO:0000259" key="2">
    <source>
        <dbReference type="PROSITE" id="PS50158"/>
    </source>
</evidence>
<feature type="domain" description="CCHC-type" evidence="2">
    <location>
        <begin position="121"/>
        <end position="134"/>
    </location>
</feature>
<keyword evidence="4" id="KW-1185">Reference proteome</keyword>
<dbReference type="InterPro" id="IPR001878">
    <property type="entry name" value="Znf_CCHC"/>
</dbReference>
<name>A0A2P5E164_PARAD</name>
<dbReference type="Pfam" id="PF00098">
    <property type="entry name" value="zf-CCHC"/>
    <property type="match status" value="1"/>
</dbReference>
<dbReference type="Pfam" id="PF14223">
    <property type="entry name" value="Retrotran_gag_2"/>
    <property type="match status" value="1"/>
</dbReference>
<protein>
    <submittedName>
        <fullName evidence="3">Zinc finger, CCHC-type</fullName>
    </submittedName>
</protein>
<sequence length="153" mass="17920">MRYNSKKAIREYIMHISHLVGKLKEFKLEINKDLLMALILLSLPNQYRNLQTIYNTQKDKWNINELIAICVREKEKIKAERPKSANLTTISKTKKRKINKTKEVMVAPSSKIQKMQDVQGCFFCGKSGHQKKECVKYKPWRVKKGLPINSEVK</sequence>
<dbReference type="InterPro" id="IPR036875">
    <property type="entry name" value="Znf_CCHC_sf"/>
</dbReference>
<proteinExistence type="predicted"/>
<reference evidence="4" key="1">
    <citation type="submission" date="2016-06" db="EMBL/GenBank/DDBJ databases">
        <title>Parallel loss of symbiosis genes in relatives of nitrogen-fixing non-legume Parasponia.</title>
        <authorList>
            <person name="Van Velzen R."/>
            <person name="Holmer R."/>
            <person name="Bu F."/>
            <person name="Rutten L."/>
            <person name="Van Zeijl A."/>
            <person name="Liu W."/>
            <person name="Santuari L."/>
            <person name="Cao Q."/>
            <person name="Sharma T."/>
            <person name="Shen D."/>
            <person name="Roswanjaya Y."/>
            <person name="Wardhani T."/>
            <person name="Kalhor M.S."/>
            <person name="Jansen J."/>
            <person name="Van den Hoogen J."/>
            <person name="Gungor B."/>
            <person name="Hartog M."/>
            <person name="Hontelez J."/>
            <person name="Verver J."/>
            <person name="Yang W.-C."/>
            <person name="Schijlen E."/>
            <person name="Repin R."/>
            <person name="Schilthuizen M."/>
            <person name="Schranz E."/>
            <person name="Heidstra R."/>
            <person name="Miyata K."/>
            <person name="Fedorova E."/>
            <person name="Kohlen W."/>
            <person name="Bisseling T."/>
            <person name="Smit S."/>
            <person name="Geurts R."/>
        </authorList>
    </citation>
    <scope>NUCLEOTIDE SEQUENCE [LARGE SCALE GENOMIC DNA]</scope>
    <source>
        <strain evidence="4">cv. WU1-14</strain>
    </source>
</reference>
<keyword evidence="1" id="KW-0862">Zinc</keyword>
<dbReference type="GO" id="GO:0003676">
    <property type="term" value="F:nucleic acid binding"/>
    <property type="evidence" value="ECO:0007669"/>
    <property type="project" value="InterPro"/>
</dbReference>
<keyword evidence="1" id="KW-0479">Metal-binding</keyword>
<evidence type="ECO:0000256" key="1">
    <source>
        <dbReference type="PROSITE-ProRule" id="PRU00047"/>
    </source>
</evidence>